<keyword evidence="3" id="KW-1185">Reference proteome</keyword>
<protein>
    <submittedName>
        <fullName evidence="2">Uncharacterized protein</fullName>
    </submittedName>
</protein>
<feature type="region of interest" description="Disordered" evidence="1">
    <location>
        <begin position="16"/>
        <end position="44"/>
    </location>
</feature>
<reference evidence="2" key="1">
    <citation type="submission" date="2022-06" db="EMBL/GenBank/DDBJ databases">
        <authorList>
            <consortium name="SYNGENTA / RWTH Aachen University"/>
        </authorList>
    </citation>
    <scope>NUCLEOTIDE SEQUENCE</scope>
</reference>
<feature type="region of interest" description="Disordered" evidence="1">
    <location>
        <begin position="107"/>
        <end position="136"/>
    </location>
</feature>
<evidence type="ECO:0000313" key="2">
    <source>
        <dbReference type="EMBL" id="CAH7684028.1"/>
    </source>
</evidence>
<dbReference type="Proteomes" id="UP001153365">
    <property type="component" value="Unassembled WGS sequence"/>
</dbReference>
<feature type="region of interest" description="Disordered" evidence="1">
    <location>
        <begin position="60"/>
        <end position="85"/>
    </location>
</feature>
<name>A0AAV0BBL7_PHAPC</name>
<evidence type="ECO:0000256" key="1">
    <source>
        <dbReference type="SAM" id="MobiDB-lite"/>
    </source>
</evidence>
<gene>
    <name evidence="2" type="ORF">PPACK8108_LOCUS17953</name>
</gene>
<organism evidence="2 3">
    <name type="scientific">Phakopsora pachyrhizi</name>
    <name type="common">Asian soybean rust disease fungus</name>
    <dbReference type="NCBI Taxonomy" id="170000"/>
    <lineage>
        <taxon>Eukaryota</taxon>
        <taxon>Fungi</taxon>
        <taxon>Dikarya</taxon>
        <taxon>Basidiomycota</taxon>
        <taxon>Pucciniomycotina</taxon>
        <taxon>Pucciniomycetes</taxon>
        <taxon>Pucciniales</taxon>
        <taxon>Phakopsoraceae</taxon>
        <taxon>Phakopsora</taxon>
    </lineage>
</organism>
<sequence>MSTPLLRRLAAYHSHNSINCNREEPTQDQNQYPHHQQQQQHQLPVLQSTSKSLPYIPPVVSPLRPNRHNSVSQKRPLPPVPPNQIGSNGLLRLATYLSGFYQSAHPTSFTGSNQSDKSTSSEPQKPTVQEATTITPQSSFVTLELEHDQSGVMYHPENQSQCLLARKSQTLQSEPQIPIIITEKENLDNVPKLVIQDKCDDDESSSQEREKATEESLSRLEYLKAGIPSTKEVQKEAIKDYYHCSFLKRIKSQEFISYFGEKLKFMEKKEWNVWFEKYLRQLDEKKPIVWGDKRLSTKNIFKNKTEIFIYIILGDIN</sequence>
<dbReference type="AlphaFoldDB" id="A0AAV0BBL7"/>
<feature type="compositionally biased region" description="Low complexity" evidence="1">
    <location>
        <begin position="27"/>
        <end position="42"/>
    </location>
</feature>
<dbReference type="EMBL" id="CALTRL010005121">
    <property type="protein sequence ID" value="CAH7684028.1"/>
    <property type="molecule type" value="Genomic_DNA"/>
</dbReference>
<comment type="caution">
    <text evidence="2">The sequence shown here is derived from an EMBL/GenBank/DDBJ whole genome shotgun (WGS) entry which is preliminary data.</text>
</comment>
<evidence type="ECO:0000313" key="3">
    <source>
        <dbReference type="Proteomes" id="UP001153365"/>
    </source>
</evidence>
<accession>A0AAV0BBL7</accession>
<proteinExistence type="predicted"/>